<dbReference type="GO" id="GO:0012505">
    <property type="term" value="C:endomembrane system"/>
    <property type="evidence" value="ECO:0007669"/>
    <property type="project" value="UniProtKB-SubCell"/>
</dbReference>
<dbReference type="Proteomes" id="UP000026913">
    <property type="component" value="Plasmid unnamed"/>
</dbReference>
<dbReference type="EMBL" id="CP005961">
    <property type="protein sequence ID" value="AHZ73422.1"/>
    <property type="molecule type" value="Genomic_DNA"/>
</dbReference>
<dbReference type="AlphaFoldDB" id="A0A024EKU6"/>
<dbReference type="PANTHER" id="PTHR12714:SF9">
    <property type="entry name" value="PROTEIN-S-ISOPRENYLCYSTEINE O-METHYLTRANSFERASE"/>
    <property type="match status" value="1"/>
</dbReference>
<evidence type="ECO:0000256" key="5">
    <source>
        <dbReference type="SAM" id="Phobius"/>
    </source>
</evidence>
<dbReference type="KEGG" id="pman:OU5_P0170"/>
<evidence type="ECO:0000313" key="7">
    <source>
        <dbReference type="Proteomes" id="UP000026913"/>
    </source>
</evidence>
<dbReference type="GO" id="GO:0032259">
    <property type="term" value="P:methylation"/>
    <property type="evidence" value="ECO:0007669"/>
    <property type="project" value="UniProtKB-KW"/>
</dbReference>
<gene>
    <name evidence="6" type="ORF">OU5_P0170</name>
</gene>
<evidence type="ECO:0000313" key="6">
    <source>
        <dbReference type="EMBL" id="AHZ73422.1"/>
    </source>
</evidence>
<dbReference type="Gene3D" id="1.20.120.1630">
    <property type="match status" value="1"/>
</dbReference>
<dbReference type="OrthoDB" id="9789029at2"/>
<feature type="transmembrane region" description="Helical" evidence="5">
    <location>
        <begin position="37"/>
        <end position="55"/>
    </location>
</feature>
<keyword evidence="4 5" id="KW-0472">Membrane</keyword>
<evidence type="ECO:0000256" key="4">
    <source>
        <dbReference type="ARBA" id="ARBA00023136"/>
    </source>
</evidence>
<dbReference type="GO" id="GO:0008168">
    <property type="term" value="F:methyltransferase activity"/>
    <property type="evidence" value="ECO:0007669"/>
    <property type="project" value="UniProtKB-KW"/>
</dbReference>
<evidence type="ECO:0000256" key="3">
    <source>
        <dbReference type="ARBA" id="ARBA00022989"/>
    </source>
</evidence>
<feature type="transmembrane region" description="Helical" evidence="5">
    <location>
        <begin position="97"/>
        <end position="116"/>
    </location>
</feature>
<dbReference type="InterPro" id="IPR007318">
    <property type="entry name" value="Phopholipid_MeTrfase"/>
</dbReference>
<evidence type="ECO:0000256" key="2">
    <source>
        <dbReference type="ARBA" id="ARBA00022692"/>
    </source>
</evidence>
<keyword evidence="6" id="KW-0808">Transferase</keyword>
<dbReference type="RefSeq" id="WP_010465993.1">
    <property type="nucleotide sequence ID" value="NZ_CP005961.1"/>
</dbReference>
<reference evidence="6 7" key="1">
    <citation type="journal article" date="2012" name="J. Bacteriol.">
        <title>Genome sequence of cold-adapted Pseudomonas mandelii strain JR-1.</title>
        <authorList>
            <person name="Jang S.H."/>
            <person name="Kim J."/>
            <person name="Kim J."/>
            <person name="Hong S."/>
            <person name="Lee C."/>
        </authorList>
    </citation>
    <scope>NUCLEOTIDE SEQUENCE [LARGE SCALE GENOMIC DNA]</scope>
    <source>
        <strain evidence="6 7">JR-1</strain>
        <plasmid evidence="7">Plasmid</plasmid>
    </source>
</reference>
<proteinExistence type="predicted"/>
<protein>
    <submittedName>
        <fullName evidence="6">Isoprenylcysteine carboxyl methyltransferase</fullName>
    </submittedName>
</protein>
<dbReference type="HOGENOM" id="CLU_085372_0_0_6"/>
<name>A0A024EKU6_9PSED</name>
<accession>A0A024EKU6</accession>
<geneLocation type="plasmid" evidence="7"/>
<dbReference type="Pfam" id="PF04191">
    <property type="entry name" value="PEMT"/>
    <property type="match status" value="1"/>
</dbReference>
<feature type="transmembrane region" description="Helical" evidence="5">
    <location>
        <begin position="61"/>
        <end position="85"/>
    </location>
</feature>
<keyword evidence="6" id="KW-0614">Plasmid</keyword>
<dbReference type="PANTHER" id="PTHR12714">
    <property type="entry name" value="PROTEIN-S ISOPRENYLCYSTEINE O-METHYLTRANSFERASE"/>
    <property type="match status" value="1"/>
</dbReference>
<comment type="subcellular location">
    <subcellularLocation>
        <location evidence="1">Endomembrane system</location>
        <topology evidence="1">Multi-pass membrane protein</topology>
    </subcellularLocation>
</comment>
<evidence type="ECO:0000256" key="1">
    <source>
        <dbReference type="ARBA" id="ARBA00004127"/>
    </source>
</evidence>
<feature type="transmembrane region" description="Helical" evidence="5">
    <location>
        <begin position="152"/>
        <end position="172"/>
    </location>
</feature>
<feature type="transmembrane region" description="Helical" evidence="5">
    <location>
        <begin position="12"/>
        <end position="30"/>
    </location>
</feature>
<keyword evidence="6" id="KW-0489">Methyltransferase</keyword>
<keyword evidence="3 5" id="KW-1133">Transmembrane helix</keyword>
<sequence length="220" mass="25194">MTNFAMHYGHWSWVLITVLIASWLLYRFVAPRSWREWMGAGLVQAFIIALYAEMYGFPLTIYLLPGFLGIDLPLTGFSGHLWATLLGYGSTGAMLEMLLGGVFIVIGLVLLIRGWVQVYRASLEGRLATQGVYGLIRHPQYTGIMLAVFGQIIHWPTLITLLLFPVIIYAYVRLARREESALAARFGEAYLTYRQRLPMFFPRRQDWRGFSRALFSPHPE</sequence>
<keyword evidence="2 5" id="KW-0812">Transmembrane</keyword>
<organism evidence="6 7">
    <name type="scientific">Pseudomonas mandelii JR-1</name>
    <dbReference type="NCBI Taxonomy" id="1147786"/>
    <lineage>
        <taxon>Bacteria</taxon>
        <taxon>Pseudomonadati</taxon>
        <taxon>Pseudomonadota</taxon>
        <taxon>Gammaproteobacteria</taxon>
        <taxon>Pseudomonadales</taxon>
        <taxon>Pseudomonadaceae</taxon>
        <taxon>Pseudomonas</taxon>
    </lineage>
</organism>